<evidence type="ECO:0000256" key="4">
    <source>
        <dbReference type="ARBA" id="ARBA00022461"/>
    </source>
</evidence>
<keyword evidence="7" id="KW-0915">Sodium</keyword>
<keyword evidence="9" id="KW-0472">Membrane</keyword>
<evidence type="ECO:0000256" key="12">
    <source>
        <dbReference type="RuleBase" id="RU000679"/>
    </source>
</evidence>
<keyword evidence="4 12" id="KW-0894">Sodium channel</keyword>
<dbReference type="GO" id="GO:0005886">
    <property type="term" value="C:plasma membrane"/>
    <property type="evidence" value="ECO:0007669"/>
    <property type="project" value="TreeGrafter"/>
</dbReference>
<protein>
    <submittedName>
        <fullName evidence="13">Uncharacterized protein</fullName>
    </submittedName>
</protein>
<dbReference type="EMBL" id="JARKHS020036372">
    <property type="protein sequence ID" value="KAK8756265.1"/>
    <property type="molecule type" value="Genomic_DNA"/>
</dbReference>
<evidence type="ECO:0000256" key="7">
    <source>
        <dbReference type="ARBA" id="ARBA00023053"/>
    </source>
</evidence>
<dbReference type="PANTHER" id="PTHR11690:SF248">
    <property type="entry name" value="PICKPOCKET 17, ISOFORM A"/>
    <property type="match status" value="1"/>
</dbReference>
<name>A0AAQ4D1C5_AMBAM</name>
<dbReference type="AlphaFoldDB" id="A0AAQ4D1C5"/>
<keyword evidence="14" id="KW-1185">Reference proteome</keyword>
<evidence type="ECO:0000256" key="2">
    <source>
        <dbReference type="ARBA" id="ARBA00007193"/>
    </source>
</evidence>
<gene>
    <name evidence="13" type="ORF">V5799_001033</name>
</gene>
<dbReference type="InterPro" id="IPR001873">
    <property type="entry name" value="ENaC"/>
</dbReference>
<keyword evidence="5 12" id="KW-0812">Transmembrane</keyword>
<dbReference type="Proteomes" id="UP001321473">
    <property type="component" value="Unassembled WGS sequence"/>
</dbReference>
<evidence type="ECO:0000256" key="1">
    <source>
        <dbReference type="ARBA" id="ARBA00004141"/>
    </source>
</evidence>
<keyword evidence="11 12" id="KW-0407">Ion channel</keyword>
<evidence type="ECO:0000313" key="14">
    <source>
        <dbReference type="Proteomes" id="UP001321473"/>
    </source>
</evidence>
<evidence type="ECO:0000256" key="10">
    <source>
        <dbReference type="ARBA" id="ARBA00023201"/>
    </source>
</evidence>
<evidence type="ECO:0000256" key="6">
    <source>
        <dbReference type="ARBA" id="ARBA00022989"/>
    </source>
</evidence>
<reference evidence="13 14" key="1">
    <citation type="journal article" date="2023" name="Arcadia Sci">
        <title>De novo assembly of a long-read Amblyomma americanum tick genome.</title>
        <authorList>
            <person name="Chou S."/>
            <person name="Poskanzer K.E."/>
            <person name="Rollins M."/>
            <person name="Thuy-Boun P.S."/>
        </authorList>
    </citation>
    <scope>NUCLEOTIDE SEQUENCE [LARGE SCALE GENOMIC DNA]</scope>
    <source>
        <strain evidence="13">F_SG_1</strain>
        <tissue evidence="13">Salivary glands</tissue>
    </source>
</reference>
<proteinExistence type="inferred from homology"/>
<evidence type="ECO:0000256" key="8">
    <source>
        <dbReference type="ARBA" id="ARBA00023065"/>
    </source>
</evidence>
<evidence type="ECO:0000256" key="3">
    <source>
        <dbReference type="ARBA" id="ARBA00022448"/>
    </source>
</evidence>
<evidence type="ECO:0000256" key="11">
    <source>
        <dbReference type="ARBA" id="ARBA00023303"/>
    </source>
</evidence>
<comment type="caution">
    <text evidence="13">The sequence shown here is derived from an EMBL/GenBank/DDBJ whole genome shotgun (WGS) entry which is preliminary data.</text>
</comment>
<keyword evidence="8 12" id="KW-0406">Ion transport</keyword>
<dbReference type="PANTHER" id="PTHR11690">
    <property type="entry name" value="AMILORIDE-SENSITIVE SODIUM CHANNEL-RELATED"/>
    <property type="match status" value="1"/>
</dbReference>
<evidence type="ECO:0000256" key="9">
    <source>
        <dbReference type="ARBA" id="ARBA00023136"/>
    </source>
</evidence>
<dbReference type="GO" id="GO:0015280">
    <property type="term" value="F:ligand-gated sodium channel activity"/>
    <property type="evidence" value="ECO:0007669"/>
    <property type="project" value="TreeGrafter"/>
</dbReference>
<accession>A0AAQ4D1C5</accession>
<organism evidence="13 14">
    <name type="scientific">Amblyomma americanum</name>
    <name type="common">Lone star tick</name>
    <dbReference type="NCBI Taxonomy" id="6943"/>
    <lineage>
        <taxon>Eukaryota</taxon>
        <taxon>Metazoa</taxon>
        <taxon>Ecdysozoa</taxon>
        <taxon>Arthropoda</taxon>
        <taxon>Chelicerata</taxon>
        <taxon>Arachnida</taxon>
        <taxon>Acari</taxon>
        <taxon>Parasitiformes</taxon>
        <taxon>Ixodida</taxon>
        <taxon>Ixodoidea</taxon>
        <taxon>Ixodidae</taxon>
        <taxon>Amblyomminae</taxon>
        <taxon>Amblyomma</taxon>
    </lineage>
</organism>
<dbReference type="Gene3D" id="1.10.287.770">
    <property type="entry name" value="YojJ-like"/>
    <property type="match status" value="1"/>
</dbReference>
<dbReference type="Pfam" id="PF00858">
    <property type="entry name" value="ASC"/>
    <property type="match status" value="1"/>
</dbReference>
<keyword evidence="10 12" id="KW-0739">Sodium transport</keyword>
<keyword evidence="6" id="KW-1133">Transmembrane helix</keyword>
<sequence>MQEKESRNLLPLRSGHFRKAGLTLTLDLQPFEYLPTSTSMGFLVMVHGHGFRADVCQDSVFAQPGYVTYIGLRQWHEVSSYGKFFVPPQDIHNNQTGPQKRLLAQVVVYFKTLTFENVASVPKYDLDRVHSSFCGINGMCLGVSCLMFFSMLDACVQALWSYCRTRHQRHRQLSAATSTSSSYQE</sequence>
<evidence type="ECO:0000256" key="5">
    <source>
        <dbReference type="ARBA" id="ARBA00022692"/>
    </source>
</evidence>
<comment type="subcellular location">
    <subcellularLocation>
        <location evidence="1">Membrane</location>
        <topology evidence="1">Multi-pass membrane protein</topology>
    </subcellularLocation>
</comment>
<comment type="similarity">
    <text evidence="2 12">Belongs to the amiloride-sensitive sodium channel (TC 1.A.6) family.</text>
</comment>
<keyword evidence="3 12" id="KW-0813">Transport</keyword>
<evidence type="ECO:0000313" key="13">
    <source>
        <dbReference type="EMBL" id="KAK8756265.1"/>
    </source>
</evidence>